<gene>
    <name evidence="1" type="ORF">BRETT_000838</name>
</gene>
<organism evidence="1 2">
    <name type="scientific">Dekkera bruxellensis</name>
    <name type="common">Brettanomyces custersii</name>
    <dbReference type="NCBI Taxonomy" id="5007"/>
    <lineage>
        <taxon>Eukaryota</taxon>
        <taxon>Fungi</taxon>
        <taxon>Dikarya</taxon>
        <taxon>Ascomycota</taxon>
        <taxon>Saccharomycotina</taxon>
        <taxon>Pichiomycetes</taxon>
        <taxon>Pichiales</taxon>
        <taxon>Pichiaceae</taxon>
        <taxon>Brettanomyces</taxon>
    </lineage>
</organism>
<evidence type="ECO:0000313" key="2">
    <source>
        <dbReference type="Proteomes" id="UP000663131"/>
    </source>
</evidence>
<reference evidence="1" key="1">
    <citation type="submission" date="2020-10" db="EMBL/GenBank/DDBJ databases">
        <authorList>
            <person name="Palmer J.M."/>
        </authorList>
    </citation>
    <scope>NUCLEOTIDE SEQUENCE</scope>
    <source>
        <strain evidence="1">UCD 2041</strain>
    </source>
</reference>
<accession>A0A871R5G2</accession>
<dbReference type="KEGG" id="bbrx:BRETT_000838"/>
<evidence type="ECO:0000313" key="1">
    <source>
        <dbReference type="EMBL" id="QOU21119.1"/>
    </source>
</evidence>
<name>A0A871R5G2_DEKBR</name>
<dbReference type="AlphaFoldDB" id="A0A871R5G2"/>
<sequence length="203" mass="23391">MDDFAFEALDFRLKILESKLDGLQGESFSVTIRRLRSDLNKLGELGRLIDNLKNLNEYFDIPVDPNSDLLKDFPDINEDMSIQDKKLVILSQGQQFSKFLAAVEHIESLVNVLEKFKATHAEISRVKLEMNISPMNILEQYDTRIYSQYCKGVQKCFHLLELDISNTYEQNLFLVEVQERLKKLSDKLPEDNSPGNSSPNTTQ</sequence>
<dbReference type="EMBL" id="CP063136">
    <property type="protein sequence ID" value="QOU21119.1"/>
    <property type="molecule type" value="Genomic_DNA"/>
</dbReference>
<dbReference type="Proteomes" id="UP000663131">
    <property type="component" value="Chromosome 8"/>
</dbReference>
<dbReference type="RefSeq" id="XP_041137612.1">
    <property type="nucleotide sequence ID" value="XM_041279398.1"/>
</dbReference>
<proteinExistence type="predicted"/>
<reference evidence="1" key="2">
    <citation type="journal article" name="BMC Genomics">
        <title>New genome assemblies reveal patterns of domestication and adaptation across Brettanomyces (Dekkera) species.</title>
        <authorList>
            <person name="Roach M.J."/>
            <person name="Borneman A.R."/>
        </authorList>
    </citation>
    <scope>NUCLEOTIDE SEQUENCE</scope>
    <source>
        <strain evidence="1">UCD 2041</strain>
    </source>
</reference>
<protein>
    <submittedName>
        <fullName evidence="1">Uncharacterized protein</fullName>
    </submittedName>
</protein>
<dbReference type="GeneID" id="64572763"/>